<feature type="compositionally biased region" description="Basic and acidic residues" evidence="11">
    <location>
        <begin position="587"/>
        <end position="600"/>
    </location>
</feature>
<proteinExistence type="predicted"/>
<evidence type="ECO:0000256" key="6">
    <source>
        <dbReference type="ARBA" id="ARBA00023125"/>
    </source>
</evidence>
<feature type="compositionally biased region" description="Acidic residues" evidence="11">
    <location>
        <begin position="1422"/>
        <end position="1434"/>
    </location>
</feature>
<feature type="region of interest" description="Disordered" evidence="11">
    <location>
        <begin position="569"/>
        <end position="619"/>
    </location>
</feature>
<feature type="compositionally biased region" description="Basic and acidic residues" evidence="11">
    <location>
        <begin position="1035"/>
        <end position="1044"/>
    </location>
</feature>
<evidence type="ECO:0000256" key="7">
    <source>
        <dbReference type="ARBA" id="ARBA00023155"/>
    </source>
</evidence>
<evidence type="ECO:0000256" key="10">
    <source>
        <dbReference type="PROSITE-ProRule" id="PRU00322"/>
    </source>
</evidence>
<dbReference type="InterPro" id="IPR045876">
    <property type="entry name" value="PRHA-like_PHD-finger"/>
</dbReference>
<dbReference type="InterPro" id="IPR011011">
    <property type="entry name" value="Znf_FYVE_PHD"/>
</dbReference>
<accession>A0ABD3PFV5</accession>
<dbReference type="GO" id="GO:0008270">
    <property type="term" value="F:zinc ion binding"/>
    <property type="evidence" value="ECO:0007669"/>
    <property type="project" value="UniProtKB-KW"/>
</dbReference>
<keyword evidence="4" id="KW-0862">Zinc</keyword>
<evidence type="ECO:0000256" key="11">
    <source>
        <dbReference type="SAM" id="MobiDB-lite"/>
    </source>
</evidence>
<feature type="compositionally biased region" description="Basic and acidic residues" evidence="11">
    <location>
        <begin position="73"/>
        <end position="89"/>
    </location>
</feature>
<name>A0ABD3PFV5_9STRA</name>
<evidence type="ECO:0000256" key="5">
    <source>
        <dbReference type="ARBA" id="ARBA00023015"/>
    </source>
</evidence>
<feature type="region of interest" description="Disordered" evidence="11">
    <location>
        <begin position="1414"/>
        <end position="1481"/>
    </location>
</feature>
<feature type="region of interest" description="Disordered" evidence="11">
    <location>
        <begin position="355"/>
        <end position="411"/>
    </location>
</feature>
<dbReference type="SUPFAM" id="SSF57903">
    <property type="entry name" value="FYVE/PHD zinc finger"/>
    <property type="match status" value="2"/>
</dbReference>
<dbReference type="PANTHER" id="PTHR12628:SF10">
    <property type="entry name" value="HOMEOBOX DOMAIN-CONTAINING PROTEIN"/>
    <property type="match status" value="1"/>
</dbReference>
<keyword evidence="5" id="KW-0805">Transcription regulation</keyword>
<comment type="subcellular location">
    <subcellularLocation>
        <location evidence="1">Nucleus</location>
    </subcellularLocation>
</comment>
<feature type="domain" description="RanBP2-type" evidence="13">
    <location>
        <begin position="1478"/>
        <end position="1507"/>
    </location>
</feature>
<feature type="compositionally biased region" description="Polar residues" evidence="11">
    <location>
        <begin position="457"/>
        <end position="472"/>
    </location>
</feature>
<evidence type="ECO:0000256" key="4">
    <source>
        <dbReference type="ARBA" id="ARBA00022833"/>
    </source>
</evidence>
<keyword evidence="3 10" id="KW-0863">Zinc-finger</keyword>
<dbReference type="InterPro" id="IPR013083">
    <property type="entry name" value="Znf_RING/FYVE/PHD"/>
</dbReference>
<dbReference type="InterPro" id="IPR019786">
    <property type="entry name" value="Zinc_finger_PHD-type_CS"/>
</dbReference>
<feature type="compositionally biased region" description="Basic and acidic residues" evidence="11">
    <location>
        <begin position="271"/>
        <end position="282"/>
    </location>
</feature>
<keyword evidence="9" id="KW-0539">Nucleus</keyword>
<feature type="compositionally biased region" description="Low complexity" evidence="11">
    <location>
        <begin position="1467"/>
        <end position="1476"/>
    </location>
</feature>
<feature type="region of interest" description="Disordered" evidence="11">
    <location>
        <begin position="1503"/>
        <end position="1522"/>
    </location>
</feature>
<dbReference type="CDD" id="cd15504">
    <property type="entry name" value="PHD_PRHA_like"/>
    <property type="match status" value="1"/>
</dbReference>
<dbReference type="SMART" id="SM00547">
    <property type="entry name" value="ZnF_RBZ"/>
    <property type="match status" value="2"/>
</dbReference>
<dbReference type="Proteomes" id="UP001516023">
    <property type="component" value="Unassembled WGS sequence"/>
</dbReference>
<feature type="region of interest" description="Disordered" evidence="11">
    <location>
        <begin position="1"/>
        <end position="89"/>
    </location>
</feature>
<dbReference type="GO" id="GO:0005634">
    <property type="term" value="C:nucleus"/>
    <property type="evidence" value="ECO:0007669"/>
    <property type="project" value="UniProtKB-SubCell"/>
</dbReference>
<feature type="compositionally biased region" description="Gly residues" evidence="11">
    <location>
        <begin position="399"/>
        <end position="411"/>
    </location>
</feature>
<dbReference type="Gene3D" id="3.30.40.10">
    <property type="entry name" value="Zinc/RING finger domain, C3HC4 (zinc finger)"/>
    <property type="match status" value="2"/>
</dbReference>
<feature type="compositionally biased region" description="Polar residues" evidence="11">
    <location>
        <begin position="607"/>
        <end position="618"/>
    </location>
</feature>
<feature type="region of interest" description="Disordered" evidence="11">
    <location>
        <begin position="504"/>
        <end position="541"/>
    </location>
</feature>
<sequence>MAGREEDGHEDTSTAESYNISRVERMSSSSQDDTTTTMTNTALDNTTTNTNTAANTNTNDNNTHRMPSFSPPERPHHSIATERRASPRHTTDNVIVPAAAFHLHVASTTENCRGGAVVHDDSIGESSLANLAAATATDDVSNRTAVTTAAVGTTTSIAAATKHNTTTNGMQRTKRQIKPPQKFIARPSKQGWSVEEGDAAFLNMFTATTNSHSRNKKNKAKIDNGASCCSKKRKRDETGNDNGNDDGGGGSKDRFGKRVRQDTNKATNSTEDNHNESNERSGNESFPQTMAMPRRFHIGSCTVNQLKSLAADDNGGAVVDDNDRVVVNGKKDENRGVASCKQSIYEKVSTATTVTTKRNRGVKPSSGAEGKVVSRKRSPSTVASRKSNQCETTASVTTGGKGKGGNVTGGGVVLRRKSAISRRPRRLQPTEKILAMQNDAVAAGAAASPTRTRSKSKTATIKSQRQFNPTPETNGNQGLWLCLSCGFDNLEMRKRCSNCQGWRGGTRRDMVKSSKEMETATKSTEHDLLPSSSPSSSSWQCTKCGNCVAANKARCGKCQGWRGGVRDNIATKQKKRKKNAVESCAKTNRDPSKVETDRKLPGGAGRESSSANVSNVAEQSEIDDGHNNLDDVACCLCKCAVDFSDAFFFLPKPTNAPSKIEVDDHSKPSAEEVASAVVSSAIVSSECSVVDAGAVGMDASPASPMTVLRGADAAILTEGILVDDTSASMDGAEKDRIPSGKVESPTPTVLKGKEPSLDDGSGNGSHDPQPPFRLPHRFHDPGNSLILCDGPEYASRRKSSSGSQYKCDRAYHQLCHFIPVFHVPRGAWRCLICRYRDDEFLRRKASKGAKRKSHDKDEKHLSDEQLSVIFRMAPETSPSSDTSSAEQLFEILSAPLKAKLLHAELTTRAKSLINTSLSNIRTAEHSIRAFTETTKARKALMERIENMGLPQELIQCFARVAQAKMRIQDMIRGVENAIKTRQHHDPLVNANGGEQSDCIDVVGELMHWYSSQEANDPNETLFRNLFPEGKRTFARRRVEPRTDEANADADAASNSSGVSLDNLRCACCLTGNASDENDLLLCDGLGCYRAYHMCCVEPKLTPEDLAADENEHWFCPLCKAHGELIHYAQREYLGDDFFSSPPPKEWEKASDVFPDAHFETVVAQKLKEGIRGDEVNEFLTEALGISFSLPAQQTNMTATLEYEDEEDESDDDFDFGCQEEEDADSSSNEDSDDEEKQLMEEKIDKDELDALSMCSSALELNDDVMSGSSSGNTRGRRSTRKRNLLRHSNVDSNSDEEQSGGTSPPSDVGKLDTANISLTATVENVLFIRVTPNIFSFQRHNESVYGKRNRTKVDYRNLIACSFKFPRLNDAMFGDESDDEAQSATLTIPNPQLHPIVTRDFKGADVKFAYKPKAKVRRDNSSSDESEVDDESSDENAKLAAYSSKAKPAKTKRKKIKNGNNKKLKSKAASGATTSGSHDNLWSCIKCGNNNLPTKKRCSNCQGWRGGVRENIRSPATKPTKT</sequence>
<keyword evidence="15" id="KW-1185">Reference proteome</keyword>
<reference evidence="14 15" key="1">
    <citation type="journal article" date="2020" name="G3 (Bethesda)">
        <title>Improved Reference Genome for Cyclotella cryptica CCMP332, a Model for Cell Wall Morphogenesis, Salinity Adaptation, and Lipid Production in Diatoms (Bacillariophyta).</title>
        <authorList>
            <person name="Roberts W.R."/>
            <person name="Downey K.M."/>
            <person name="Ruck E.C."/>
            <person name="Traller J.C."/>
            <person name="Alverson A.J."/>
        </authorList>
    </citation>
    <scope>NUCLEOTIDE SEQUENCE [LARGE SCALE GENOMIC DNA]</scope>
    <source>
        <strain evidence="14 15">CCMP332</strain>
    </source>
</reference>
<keyword evidence="8" id="KW-0804">Transcription</keyword>
<feature type="compositionally biased region" description="Basic and acidic residues" evidence="11">
    <location>
        <begin position="1"/>
        <end position="12"/>
    </location>
</feature>
<keyword evidence="6" id="KW-0238">DNA-binding</keyword>
<organism evidence="14 15">
    <name type="scientific">Cyclotella cryptica</name>
    <dbReference type="NCBI Taxonomy" id="29204"/>
    <lineage>
        <taxon>Eukaryota</taxon>
        <taxon>Sar</taxon>
        <taxon>Stramenopiles</taxon>
        <taxon>Ochrophyta</taxon>
        <taxon>Bacillariophyta</taxon>
        <taxon>Coscinodiscophyceae</taxon>
        <taxon>Thalassiosirophycidae</taxon>
        <taxon>Stephanodiscales</taxon>
        <taxon>Stephanodiscaceae</taxon>
        <taxon>Cyclotella</taxon>
    </lineage>
</organism>
<feature type="domain" description="PHD-type" evidence="12">
    <location>
        <begin position="1062"/>
        <end position="1121"/>
    </location>
</feature>
<evidence type="ECO:0000313" key="15">
    <source>
        <dbReference type="Proteomes" id="UP001516023"/>
    </source>
</evidence>
<keyword evidence="7" id="KW-0371">Homeobox</keyword>
<dbReference type="PANTHER" id="PTHR12628">
    <property type="entry name" value="POLYCOMB-LIKE TRANSCRIPTION FACTOR"/>
    <property type="match status" value="1"/>
</dbReference>
<feature type="region of interest" description="Disordered" evidence="11">
    <location>
        <begin position="1262"/>
        <end position="1310"/>
    </location>
</feature>
<feature type="compositionally biased region" description="Basic residues" evidence="11">
    <location>
        <begin position="1274"/>
        <end position="1285"/>
    </location>
</feature>
<dbReference type="Pfam" id="PF00628">
    <property type="entry name" value="PHD"/>
    <property type="match status" value="1"/>
</dbReference>
<protein>
    <submittedName>
        <fullName evidence="14">Uncharacterized protein</fullName>
    </submittedName>
</protein>
<dbReference type="PROSITE" id="PS50016">
    <property type="entry name" value="ZF_PHD_2"/>
    <property type="match status" value="1"/>
</dbReference>
<feature type="compositionally biased region" description="Basic and acidic residues" evidence="11">
    <location>
        <begin position="251"/>
        <end position="263"/>
    </location>
</feature>
<evidence type="ECO:0000313" key="14">
    <source>
        <dbReference type="EMBL" id="KAL3786596.1"/>
    </source>
</evidence>
<feature type="domain" description="RanBP2-type" evidence="13">
    <location>
        <begin position="476"/>
        <end position="505"/>
    </location>
</feature>
<comment type="caution">
    <text evidence="14">The sequence shown here is derived from an EMBL/GenBank/DDBJ whole genome shotgun (WGS) entry which is preliminary data.</text>
</comment>
<dbReference type="PROSITE" id="PS01358">
    <property type="entry name" value="ZF_RANBP2_1"/>
    <property type="match status" value="2"/>
</dbReference>
<dbReference type="InterPro" id="IPR019787">
    <property type="entry name" value="Znf_PHD-finger"/>
</dbReference>
<evidence type="ECO:0000256" key="9">
    <source>
        <dbReference type="ARBA" id="ARBA00023242"/>
    </source>
</evidence>
<feature type="compositionally biased region" description="Low complexity" evidence="11">
    <location>
        <begin position="32"/>
        <end position="61"/>
    </location>
</feature>
<evidence type="ECO:0000256" key="3">
    <source>
        <dbReference type="ARBA" id="ARBA00022771"/>
    </source>
</evidence>
<feature type="region of interest" description="Disordered" evidence="11">
    <location>
        <begin position="1035"/>
        <end position="1056"/>
    </location>
</feature>
<evidence type="ECO:0000259" key="12">
    <source>
        <dbReference type="PROSITE" id="PS50016"/>
    </source>
</evidence>
<evidence type="ECO:0000256" key="1">
    <source>
        <dbReference type="ARBA" id="ARBA00004123"/>
    </source>
</evidence>
<feature type="compositionally biased region" description="Basic and acidic residues" evidence="11">
    <location>
        <begin position="506"/>
        <end position="528"/>
    </location>
</feature>
<dbReference type="SMART" id="SM00249">
    <property type="entry name" value="PHD"/>
    <property type="match status" value="2"/>
</dbReference>
<feature type="region of interest" description="Disordered" evidence="11">
    <location>
        <begin position="210"/>
        <end position="287"/>
    </location>
</feature>
<dbReference type="EMBL" id="JABMIG020000191">
    <property type="protein sequence ID" value="KAL3786596.1"/>
    <property type="molecule type" value="Genomic_DNA"/>
</dbReference>
<dbReference type="InterPro" id="IPR001876">
    <property type="entry name" value="Znf_RanBP2"/>
</dbReference>
<feature type="region of interest" description="Disordered" evidence="11">
    <location>
        <begin position="442"/>
        <end position="472"/>
    </location>
</feature>
<dbReference type="PROSITE" id="PS01359">
    <property type="entry name" value="ZF_PHD_1"/>
    <property type="match status" value="1"/>
</dbReference>
<feature type="region of interest" description="Disordered" evidence="11">
    <location>
        <begin position="1201"/>
        <end position="1237"/>
    </location>
</feature>
<keyword evidence="2" id="KW-0479">Metal-binding</keyword>
<dbReference type="InterPro" id="IPR001965">
    <property type="entry name" value="Znf_PHD"/>
</dbReference>
<dbReference type="GO" id="GO:0003677">
    <property type="term" value="F:DNA binding"/>
    <property type="evidence" value="ECO:0007669"/>
    <property type="project" value="UniProtKB-KW"/>
</dbReference>
<feature type="compositionally biased region" description="Polar residues" evidence="11">
    <location>
        <begin position="379"/>
        <end position="395"/>
    </location>
</feature>
<evidence type="ECO:0000256" key="8">
    <source>
        <dbReference type="ARBA" id="ARBA00023163"/>
    </source>
</evidence>
<feature type="compositionally biased region" description="Polar residues" evidence="11">
    <location>
        <begin position="14"/>
        <end position="31"/>
    </location>
</feature>
<evidence type="ECO:0000259" key="13">
    <source>
        <dbReference type="PROSITE" id="PS50199"/>
    </source>
</evidence>
<dbReference type="PROSITE" id="PS50199">
    <property type="entry name" value="ZF_RANBP2_2"/>
    <property type="match status" value="2"/>
</dbReference>
<feature type="region of interest" description="Disordered" evidence="11">
    <location>
        <begin position="727"/>
        <end position="775"/>
    </location>
</feature>
<feature type="compositionally biased region" description="Acidic residues" evidence="11">
    <location>
        <begin position="1201"/>
        <end position="1235"/>
    </location>
</feature>
<gene>
    <name evidence="14" type="ORF">HJC23_008192</name>
</gene>
<feature type="compositionally biased region" description="Basic residues" evidence="11">
    <location>
        <begin position="1447"/>
        <end position="1466"/>
    </location>
</feature>
<evidence type="ECO:0000256" key="2">
    <source>
        <dbReference type="ARBA" id="ARBA00022723"/>
    </source>
</evidence>